<dbReference type="Proteomes" id="UP000310639">
    <property type="component" value="Chromosome"/>
</dbReference>
<keyword evidence="2" id="KW-0472">Membrane</keyword>
<feature type="region of interest" description="Disordered" evidence="1">
    <location>
        <begin position="372"/>
        <end position="393"/>
    </location>
</feature>
<evidence type="ECO:0000313" key="4">
    <source>
        <dbReference type="Proteomes" id="UP000310639"/>
    </source>
</evidence>
<keyword evidence="2" id="KW-0812">Transmembrane</keyword>
<dbReference type="AlphaFoldDB" id="A0A4P9A3J0"/>
<name>A0A4P9A3J0_9BACT</name>
<evidence type="ECO:0000256" key="1">
    <source>
        <dbReference type="SAM" id="MobiDB-lite"/>
    </source>
</evidence>
<dbReference type="OrthoDB" id="9770318at2"/>
<proteinExistence type="predicted"/>
<protein>
    <submittedName>
        <fullName evidence="3">Uncharacterized protein</fullName>
    </submittedName>
</protein>
<dbReference type="RefSeq" id="WP_138079269.1">
    <property type="nucleotide sequence ID" value="NZ_CP040004.1"/>
</dbReference>
<keyword evidence="2" id="KW-1133">Transmembrane helix</keyword>
<keyword evidence="4" id="KW-1185">Reference proteome</keyword>
<dbReference type="EMBL" id="CP040004">
    <property type="protein sequence ID" value="QCT42375.1"/>
    <property type="molecule type" value="Genomic_DNA"/>
</dbReference>
<accession>A0A4P9A3J0</accession>
<feature type="transmembrane region" description="Helical" evidence="2">
    <location>
        <begin position="37"/>
        <end position="60"/>
    </location>
</feature>
<dbReference type="KEGG" id="nft:FBF37_02760"/>
<gene>
    <name evidence="3" type="ORF">FBF37_02760</name>
</gene>
<reference evidence="3 4" key="1">
    <citation type="submission" date="2019-04" db="EMBL/GenBank/DDBJ databases">
        <title>Saccharibacteria TM7 genomes.</title>
        <authorList>
            <person name="Bor B."/>
            <person name="He X."/>
            <person name="Chen T."/>
            <person name="Dewhirst F.E."/>
        </authorList>
    </citation>
    <scope>NUCLEOTIDE SEQUENCE [LARGE SCALE GENOMIC DNA]</scope>
    <source>
        <strain evidence="3 4">BB001</strain>
    </source>
</reference>
<feature type="compositionally biased region" description="Low complexity" evidence="1">
    <location>
        <begin position="1"/>
        <end position="16"/>
    </location>
</feature>
<feature type="region of interest" description="Disordered" evidence="1">
    <location>
        <begin position="1"/>
        <end position="27"/>
    </location>
</feature>
<evidence type="ECO:0000256" key="2">
    <source>
        <dbReference type="SAM" id="Phobius"/>
    </source>
</evidence>
<organism evidence="3 4">
    <name type="scientific">Candidatus Nanosynbacter featherlites</name>
    <dbReference type="NCBI Taxonomy" id="2572088"/>
    <lineage>
        <taxon>Bacteria</taxon>
        <taxon>Candidatus Saccharimonadota</taxon>
        <taxon>Candidatus Saccharimonadia</taxon>
        <taxon>Candidatus Nanosynbacterales</taxon>
        <taxon>Candidatus Nanosynbacteraceae</taxon>
        <taxon>Candidatus Nanosynbacter</taxon>
    </lineage>
</organism>
<evidence type="ECO:0000313" key="3">
    <source>
        <dbReference type="EMBL" id="QCT42375.1"/>
    </source>
</evidence>
<sequence>MSIQQPTTAPAESTPPAEQPPIMGAINKPKKKNRKKLIIGLVVGSLATIGLIAGLLWYLLVFNNPQRALEASIVNAIMSNNSVTEGRLTFEGKGNQKVAIKLKSSDAEKSQELQADITVNAGGSDKTIQFALPKVNVRNTEDALYIKLENVRSSIETAIDRYMESVSSPGGAISSRSQTKSLKETMLKQFETIINEVDGNWIKVSSDDLEQSEEAKCVMNAVRRAKDDAAVREEIAQAYRNNNFLQIKKDLGTKDGLRGFEIDLSDATLEKRKNFAKALSETTYAKKIKECGGSSSKALDTDSLDFKKVDVSLKLWIDNAKRQVRRVEFEGSSQGNKVSLETGVMYGDAKKVEAPSDAKDLKDVLKKIQSSPLSSFVPKSSTPASSTSDADEA</sequence>